<dbReference type="AlphaFoldDB" id="A0A4R0PJY8"/>
<dbReference type="Pfam" id="PF03960">
    <property type="entry name" value="ArsC"/>
    <property type="match status" value="1"/>
</dbReference>
<sequence length="117" mass="13358">MPIRIYGYPGCTTVRRGCEWADTHKIEAEYAHFSKVPNLRRELTEWVKVAGIERVFNMRSQTFRKLADEDRAKIEANDEARIAAMAADPRLIKRPVATDGEVVLTGFDEKEWTAAFG</sequence>
<protein>
    <submittedName>
        <fullName evidence="3">Arsenate reductase</fullName>
    </submittedName>
</protein>
<comment type="similarity">
    <text evidence="1 2">Belongs to the ArsC family.</text>
</comment>
<evidence type="ECO:0000256" key="1">
    <source>
        <dbReference type="ARBA" id="ARBA00007198"/>
    </source>
</evidence>
<evidence type="ECO:0000313" key="3">
    <source>
        <dbReference type="EMBL" id="TCD15969.1"/>
    </source>
</evidence>
<dbReference type="CDD" id="cd02977">
    <property type="entry name" value="ArsC_family"/>
    <property type="match status" value="1"/>
</dbReference>
<dbReference type="SUPFAM" id="SSF52833">
    <property type="entry name" value="Thioredoxin-like"/>
    <property type="match status" value="1"/>
</dbReference>
<accession>A0A4R0PJY8</accession>
<dbReference type="Proteomes" id="UP000291301">
    <property type="component" value="Unassembled WGS sequence"/>
</dbReference>
<dbReference type="PANTHER" id="PTHR30041:SF8">
    <property type="entry name" value="PROTEIN YFFB"/>
    <property type="match status" value="1"/>
</dbReference>
<name>A0A4R0PJY8_9HYPH</name>
<comment type="caution">
    <text evidence="3">The sequence shown here is derived from an EMBL/GenBank/DDBJ whole genome shotgun (WGS) entry which is preliminary data.</text>
</comment>
<dbReference type="EMBL" id="SJST01000001">
    <property type="protein sequence ID" value="TCD15969.1"/>
    <property type="molecule type" value="Genomic_DNA"/>
</dbReference>
<dbReference type="RefSeq" id="WP_131564406.1">
    <property type="nucleotide sequence ID" value="NZ_JAINFK010000001.1"/>
</dbReference>
<dbReference type="PROSITE" id="PS51353">
    <property type="entry name" value="ARSC"/>
    <property type="match status" value="1"/>
</dbReference>
<evidence type="ECO:0000313" key="4">
    <source>
        <dbReference type="Proteomes" id="UP000291301"/>
    </source>
</evidence>
<dbReference type="PANTHER" id="PTHR30041">
    <property type="entry name" value="ARSENATE REDUCTASE"/>
    <property type="match status" value="1"/>
</dbReference>
<reference evidence="3 4" key="1">
    <citation type="journal article" date="2015" name="Antonie Van Leeuwenhoek">
        <title>Oricola cellulosilytica gen. nov., sp. nov., a cellulose-degrading bacterium of the family Phyllobacteriaceae isolated from surface seashore water, and emended descriptions of Mesorhizobium loti and Phyllobacterium myrsinacearum.</title>
        <authorList>
            <person name="Hameed A."/>
            <person name="Shahina M."/>
            <person name="Lai W.A."/>
            <person name="Lin S.Y."/>
            <person name="Young L.S."/>
            <person name="Liu Y.C."/>
            <person name="Hsu Y.H."/>
            <person name="Young C.C."/>
        </authorList>
    </citation>
    <scope>NUCLEOTIDE SEQUENCE [LARGE SCALE GENOMIC DNA]</scope>
    <source>
        <strain evidence="3 4">KCTC 52183</strain>
    </source>
</reference>
<organism evidence="3 4">
    <name type="scientific">Oricola cellulosilytica</name>
    <dbReference type="NCBI Taxonomy" id="1429082"/>
    <lineage>
        <taxon>Bacteria</taxon>
        <taxon>Pseudomonadati</taxon>
        <taxon>Pseudomonadota</taxon>
        <taxon>Alphaproteobacteria</taxon>
        <taxon>Hyphomicrobiales</taxon>
        <taxon>Ahrensiaceae</taxon>
        <taxon>Oricola</taxon>
    </lineage>
</organism>
<keyword evidence="4" id="KW-1185">Reference proteome</keyword>
<dbReference type="OrthoDB" id="9803749at2"/>
<dbReference type="Gene3D" id="3.40.30.10">
    <property type="entry name" value="Glutaredoxin"/>
    <property type="match status" value="1"/>
</dbReference>
<dbReference type="InterPro" id="IPR036249">
    <property type="entry name" value="Thioredoxin-like_sf"/>
</dbReference>
<gene>
    <name evidence="3" type="ORF">E0D97_00560</name>
</gene>
<evidence type="ECO:0000256" key="2">
    <source>
        <dbReference type="PROSITE-ProRule" id="PRU01282"/>
    </source>
</evidence>
<proteinExistence type="inferred from homology"/>
<dbReference type="InterPro" id="IPR006660">
    <property type="entry name" value="Arsenate_reductase-like"/>
</dbReference>